<dbReference type="Gene3D" id="2.20.25.80">
    <property type="entry name" value="WRKY domain"/>
    <property type="match status" value="1"/>
</dbReference>
<dbReference type="InterPro" id="IPR003657">
    <property type="entry name" value="WRKY_dom"/>
</dbReference>
<dbReference type="EMBL" id="CP093344">
    <property type="protein sequence ID" value="WOG86813.1"/>
    <property type="molecule type" value="Genomic_DNA"/>
</dbReference>
<protein>
    <recommendedName>
        <fullName evidence="7">WRKY domain-containing protein</fullName>
    </recommendedName>
</protein>
<comment type="subcellular location">
    <subcellularLocation>
        <location evidence="1">Nucleus</location>
    </subcellularLocation>
</comment>
<feature type="compositionally biased region" description="Basic and acidic residues" evidence="6">
    <location>
        <begin position="186"/>
        <end position="196"/>
    </location>
</feature>
<dbReference type="PROSITE" id="PS50811">
    <property type="entry name" value="WRKY"/>
    <property type="match status" value="1"/>
</dbReference>
<dbReference type="OrthoDB" id="1888929at2759"/>
<evidence type="ECO:0000313" key="9">
    <source>
        <dbReference type="EMBL" id="WOG86813.1"/>
    </source>
</evidence>
<evidence type="ECO:0000256" key="4">
    <source>
        <dbReference type="ARBA" id="ARBA00023163"/>
    </source>
</evidence>
<feature type="compositionally biased region" description="Polar residues" evidence="6">
    <location>
        <begin position="75"/>
        <end position="93"/>
    </location>
</feature>
<evidence type="ECO:0000256" key="1">
    <source>
        <dbReference type="ARBA" id="ARBA00004123"/>
    </source>
</evidence>
<evidence type="ECO:0000256" key="5">
    <source>
        <dbReference type="ARBA" id="ARBA00023242"/>
    </source>
</evidence>
<dbReference type="GO" id="GO:0000976">
    <property type="term" value="F:transcription cis-regulatory region binding"/>
    <property type="evidence" value="ECO:0007669"/>
    <property type="project" value="TreeGrafter"/>
</dbReference>
<dbReference type="SUPFAM" id="SSF118290">
    <property type="entry name" value="WRKY DNA-binding domain"/>
    <property type="match status" value="1"/>
</dbReference>
<evidence type="ECO:0000256" key="3">
    <source>
        <dbReference type="ARBA" id="ARBA00023125"/>
    </source>
</evidence>
<keyword evidence="4" id="KW-0804">Transcription</keyword>
<organism evidence="8">
    <name type="scientific">Daucus carota subsp. sativus</name>
    <name type="common">Carrot</name>
    <dbReference type="NCBI Taxonomy" id="79200"/>
    <lineage>
        <taxon>Eukaryota</taxon>
        <taxon>Viridiplantae</taxon>
        <taxon>Streptophyta</taxon>
        <taxon>Embryophyta</taxon>
        <taxon>Tracheophyta</taxon>
        <taxon>Spermatophyta</taxon>
        <taxon>Magnoliopsida</taxon>
        <taxon>eudicotyledons</taxon>
        <taxon>Gunneridae</taxon>
        <taxon>Pentapetalae</taxon>
        <taxon>asterids</taxon>
        <taxon>campanulids</taxon>
        <taxon>Apiales</taxon>
        <taxon>Apiaceae</taxon>
        <taxon>Apioideae</taxon>
        <taxon>Scandiceae</taxon>
        <taxon>Daucinae</taxon>
        <taxon>Daucus</taxon>
        <taxon>Daucus sect. Daucus</taxon>
    </lineage>
</organism>
<dbReference type="Proteomes" id="UP000077755">
    <property type="component" value="Chromosome 2"/>
</dbReference>
<dbReference type="Pfam" id="PF03106">
    <property type="entry name" value="WRKY"/>
    <property type="match status" value="1"/>
</dbReference>
<feature type="region of interest" description="Disordered" evidence="6">
    <location>
        <begin position="69"/>
        <end position="94"/>
    </location>
</feature>
<dbReference type="GO" id="GO:0003700">
    <property type="term" value="F:DNA-binding transcription factor activity"/>
    <property type="evidence" value="ECO:0007669"/>
    <property type="project" value="InterPro"/>
</dbReference>
<dbReference type="GO" id="GO:0005634">
    <property type="term" value="C:nucleus"/>
    <property type="evidence" value="ECO:0007669"/>
    <property type="project" value="UniProtKB-SubCell"/>
</dbReference>
<proteinExistence type="predicted"/>
<dbReference type="InterPro" id="IPR044810">
    <property type="entry name" value="WRKY_plant"/>
</dbReference>
<evidence type="ECO:0000256" key="6">
    <source>
        <dbReference type="SAM" id="MobiDB-lite"/>
    </source>
</evidence>
<dbReference type="InterPro" id="IPR036576">
    <property type="entry name" value="WRKY_dom_sf"/>
</dbReference>
<accession>A0A166CZW4</accession>
<dbReference type="PANTHER" id="PTHR32096">
    <property type="entry name" value="WRKY TRANSCRIPTION FACTOR 30-RELATED-RELATED"/>
    <property type="match status" value="1"/>
</dbReference>
<name>A0A166CZW4_DAUCS</name>
<dbReference type="Gramene" id="KZN04542">
    <property type="protein sequence ID" value="KZN04542"/>
    <property type="gene ID" value="DCAR_005379"/>
</dbReference>
<evidence type="ECO:0000313" key="8">
    <source>
        <dbReference type="EMBL" id="KZN04542.1"/>
    </source>
</evidence>
<dbReference type="EMBL" id="LNRQ01000002">
    <property type="protein sequence ID" value="KZN04542.1"/>
    <property type="molecule type" value="Genomic_DNA"/>
</dbReference>
<feature type="domain" description="WRKY" evidence="7">
    <location>
        <begin position="111"/>
        <end position="179"/>
    </location>
</feature>
<keyword evidence="5" id="KW-0539">Nucleus</keyword>
<reference evidence="9" key="2">
    <citation type="submission" date="2022-03" db="EMBL/GenBank/DDBJ databases">
        <title>Draft title - Genomic analysis of global carrot germplasm unveils the trajectory of domestication and the origin of high carotenoid orange carrot.</title>
        <authorList>
            <person name="Iorizzo M."/>
            <person name="Ellison S."/>
            <person name="Senalik D."/>
            <person name="Macko-Podgorni A."/>
            <person name="Grzebelus D."/>
            <person name="Bostan H."/>
            <person name="Rolling W."/>
            <person name="Curaba J."/>
            <person name="Simon P."/>
        </authorList>
    </citation>
    <scope>NUCLEOTIDE SEQUENCE</scope>
    <source>
        <tissue evidence="9">Leaf</tissue>
    </source>
</reference>
<sequence>MAVDYTKQKALINIELTQGRELANQLKSYLDDHNTEKSGEICEALLEKILSSYEKSLAMLKSGATKCQEPKETPQCLSSDNPTSHTCDQSHQNAQKKRKALPQWSKIAQVLTLTELDDGYSWRKYGQKDILGATFPRAYYRCTHRHTQGCLATKQVQQSDEDQSVFHITCKGRHTCNQTTKSSNMPEKKSEKQKKEECIREAGTENETMTLLFNCETSSLKTEKLEAVLENFPSFSFPSTAVETPGMENYIFSSSLWENDSPTYISQEASEPDYFSLSPCHLNEFGDSQHLPHSESDYMEMLSVPNSVSNSPVEDLEIVLDRAEFDPDFPFDLVEYFH</sequence>
<gene>
    <name evidence="8" type="ORF">DCAR_005379</name>
    <name evidence="9" type="ORF">DCAR_0206031</name>
</gene>
<dbReference type="PANTHER" id="PTHR32096:SF133">
    <property type="entry name" value="WRKY TRANSCRIPTION FACTOR 41-RELATED"/>
    <property type="match status" value="1"/>
</dbReference>
<dbReference type="OMA" id="KGRHSCK"/>
<feature type="region of interest" description="Disordered" evidence="6">
    <location>
        <begin position="177"/>
        <end position="196"/>
    </location>
</feature>
<keyword evidence="10" id="KW-1185">Reference proteome</keyword>
<keyword evidence="2" id="KW-0805">Transcription regulation</keyword>
<dbReference type="SMART" id="SM00774">
    <property type="entry name" value="WRKY"/>
    <property type="match status" value="1"/>
</dbReference>
<evidence type="ECO:0000259" key="7">
    <source>
        <dbReference type="PROSITE" id="PS50811"/>
    </source>
</evidence>
<reference evidence="8" key="1">
    <citation type="journal article" date="2016" name="Nat. Genet.">
        <title>A high-quality carrot genome assembly provides new insights into carotenoid accumulation and asterid genome evolution.</title>
        <authorList>
            <person name="Iorizzo M."/>
            <person name="Ellison S."/>
            <person name="Senalik D."/>
            <person name="Zeng P."/>
            <person name="Satapoomin P."/>
            <person name="Huang J."/>
            <person name="Bowman M."/>
            <person name="Iovene M."/>
            <person name="Sanseverino W."/>
            <person name="Cavagnaro P."/>
            <person name="Yildiz M."/>
            <person name="Macko-Podgorni A."/>
            <person name="Moranska E."/>
            <person name="Grzebelus E."/>
            <person name="Grzebelus D."/>
            <person name="Ashrafi H."/>
            <person name="Zheng Z."/>
            <person name="Cheng S."/>
            <person name="Spooner D."/>
            <person name="Van Deynze A."/>
            <person name="Simon P."/>
        </authorList>
    </citation>
    <scope>NUCLEOTIDE SEQUENCE [LARGE SCALE GENOMIC DNA]</scope>
    <source>
        <tissue evidence="8">Leaf</tissue>
    </source>
</reference>
<evidence type="ECO:0000256" key="2">
    <source>
        <dbReference type="ARBA" id="ARBA00023015"/>
    </source>
</evidence>
<dbReference type="KEGG" id="dcr:108206785"/>
<evidence type="ECO:0000313" key="10">
    <source>
        <dbReference type="Proteomes" id="UP000077755"/>
    </source>
</evidence>
<dbReference type="AlphaFoldDB" id="A0A166CZW4"/>
<keyword evidence="3" id="KW-0238">DNA-binding</keyword>